<keyword evidence="12" id="KW-1185">Reference proteome</keyword>
<evidence type="ECO:0000256" key="4">
    <source>
        <dbReference type="ARBA" id="ARBA00022618"/>
    </source>
</evidence>
<dbReference type="GO" id="GO:0090708">
    <property type="term" value="P:specification of plant organ axis polarity"/>
    <property type="evidence" value="ECO:0007669"/>
    <property type="project" value="UniProtKB-ARBA"/>
</dbReference>
<name>A0AAV3RLP8_LITER</name>
<feature type="region of interest" description="Disordered" evidence="9">
    <location>
        <begin position="146"/>
        <end position="171"/>
    </location>
</feature>
<comment type="subunit">
    <text evidence="8">Homodimer. Forms long polymer filaments with other SOKs proteins polymers (e.g. SOK1, SOK2, SOK3 and SOK4) crucial for polar localization and biological activity. Binds to ANGUSTIFOLIA (AN).</text>
</comment>
<dbReference type="PIRSF" id="PIRSF031043">
    <property type="entry name" value="UCP031043"/>
    <property type="match status" value="1"/>
</dbReference>
<accession>A0AAV3RLP8</accession>
<feature type="domain" description="SOSEKI DIX-like" evidence="10">
    <location>
        <begin position="50"/>
        <end position="138"/>
    </location>
</feature>
<dbReference type="Pfam" id="PF06136">
    <property type="entry name" value="SOK"/>
    <property type="match status" value="1"/>
</dbReference>
<reference evidence="11 12" key="1">
    <citation type="submission" date="2024-01" db="EMBL/GenBank/DDBJ databases">
        <title>The complete chloroplast genome sequence of Lithospermum erythrorhizon: insights into the phylogenetic relationship among Boraginaceae species and the maternal lineages of purple gromwells.</title>
        <authorList>
            <person name="Okada T."/>
            <person name="Watanabe K."/>
        </authorList>
    </citation>
    <scope>NUCLEOTIDE SEQUENCE [LARGE SCALE GENOMIC DNA]</scope>
</reference>
<protein>
    <recommendedName>
        <fullName evidence="10">SOSEKI DIX-like domain-containing protein</fullName>
    </recommendedName>
</protein>
<dbReference type="GO" id="GO:2000067">
    <property type="term" value="P:regulation of root morphogenesis"/>
    <property type="evidence" value="ECO:0007669"/>
    <property type="project" value="UniProtKB-ARBA"/>
</dbReference>
<evidence type="ECO:0000256" key="8">
    <source>
        <dbReference type="ARBA" id="ARBA00046534"/>
    </source>
</evidence>
<feature type="region of interest" description="Disordered" evidence="9">
    <location>
        <begin position="198"/>
        <end position="291"/>
    </location>
</feature>
<dbReference type="PANTHER" id="PTHR31083:SF4">
    <property type="entry name" value="PROTEIN SOSEKI 4-RELATED"/>
    <property type="match status" value="1"/>
</dbReference>
<evidence type="ECO:0000256" key="1">
    <source>
        <dbReference type="ARBA" id="ARBA00004413"/>
    </source>
</evidence>
<comment type="subcellular location">
    <subcellularLocation>
        <location evidence="1">Cell membrane</location>
        <topology evidence="1">Peripheral membrane protein</topology>
        <orientation evidence="1">Cytoplasmic side</orientation>
    </subcellularLocation>
</comment>
<dbReference type="GO" id="GO:0051258">
    <property type="term" value="P:protein polymerization"/>
    <property type="evidence" value="ECO:0007669"/>
    <property type="project" value="UniProtKB-ARBA"/>
</dbReference>
<evidence type="ECO:0000256" key="6">
    <source>
        <dbReference type="ARBA" id="ARBA00023306"/>
    </source>
</evidence>
<evidence type="ECO:0000256" key="7">
    <source>
        <dbReference type="ARBA" id="ARBA00024211"/>
    </source>
</evidence>
<keyword evidence="6" id="KW-0131">Cell cycle</keyword>
<evidence type="ECO:0000259" key="10">
    <source>
        <dbReference type="Pfam" id="PF06136"/>
    </source>
</evidence>
<dbReference type="InterPro" id="IPR010369">
    <property type="entry name" value="SOK"/>
</dbReference>
<evidence type="ECO:0000256" key="2">
    <source>
        <dbReference type="ARBA" id="ARBA00022473"/>
    </source>
</evidence>
<organism evidence="11 12">
    <name type="scientific">Lithospermum erythrorhizon</name>
    <name type="common">Purple gromwell</name>
    <name type="synonym">Lithospermum officinale var. erythrorhizon</name>
    <dbReference type="NCBI Taxonomy" id="34254"/>
    <lineage>
        <taxon>Eukaryota</taxon>
        <taxon>Viridiplantae</taxon>
        <taxon>Streptophyta</taxon>
        <taxon>Embryophyta</taxon>
        <taxon>Tracheophyta</taxon>
        <taxon>Spermatophyta</taxon>
        <taxon>Magnoliopsida</taxon>
        <taxon>eudicotyledons</taxon>
        <taxon>Gunneridae</taxon>
        <taxon>Pentapetalae</taxon>
        <taxon>asterids</taxon>
        <taxon>lamiids</taxon>
        <taxon>Boraginales</taxon>
        <taxon>Boraginaceae</taxon>
        <taxon>Boraginoideae</taxon>
        <taxon>Lithospermeae</taxon>
        <taxon>Lithospermum</taxon>
    </lineage>
</organism>
<evidence type="ECO:0000313" key="12">
    <source>
        <dbReference type="Proteomes" id="UP001454036"/>
    </source>
</evidence>
<keyword evidence="5" id="KW-0472">Membrane</keyword>
<proteinExistence type="inferred from homology"/>
<gene>
    <name evidence="11" type="ORF">LIER_28845</name>
</gene>
<dbReference type="InterPro" id="IPR021182">
    <property type="entry name" value="SOK_magnoliopsida"/>
</dbReference>
<dbReference type="PANTHER" id="PTHR31083">
    <property type="entry name" value="UPSTREAM OF FLC PROTEIN (DUF966)"/>
    <property type="match status" value="1"/>
</dbReference>
<dbReference type="Proteomes" id="UP001454036">
    <property type="component" value="Unassembled WGS sequence"/>
</dbReference>
<dbReference type="GO" id="GO:0005886">
    <property type="term" value="C:plasma membrane"/>
    <property type="evidence" value="ECO:0007669"/>
    <property type="project" value="UniProtKB-SubCell"/>
</dbReference>
<comment type="similarity">
    <text evidence="7">Belongs to the SOSEKI family.</text>
</comment>
<keyword evidence="4" id="KW-0132">Cell division</keyword>
<dbReference type="GO" id="GO:0051302">
    <property type="term" value="P:regulation of cell division"/>
    <property type="evidence" value="ECO:0007669"/>
    <property type="project" value="UniProtKB-ARBA"/>
</dbReference>
<dbReference type="EMBL" id="BAABME010009748">
    <property type="protein sequence ID" value="GAA0175727.1"/>
    <property type="molecule type" value="Genomic_DNA"/>
</dbReference>
<sequence>MSTSSNILSRTTSDLHLPINRRKHRDISPDRTVVWTEPQHNHRHKPCKKVPVVYYLSRNGHIQHPHFIEVPLSTPDGLHLQDVINRLNSLRGKGMASMYSWSSKRSYKSGYVWHDLAENDYIHPATGNEYVLKGSELLQDTVHSNSHDEIVDSSISKKSQPEHGGGEEEEVVPALVRRRRHQSWSSFDLHEYKVYQTEPTGESSLHRAASNASTQTDDKRRRRRANNVIIEDQNEGETTTELKKHEISPPPSDSSPETLETLMKADIRHRSKQHPSVNVDSTPPIGQPTGKSKATSVLMQLLSCGAMSFKDCGVGKGDRFSLISHYNRRLPRGMETGSNRMEKGPENVKVGTSKNEGRRRRGVVVEDKEYYSGSIVETKKSEFPNLRRSSSYNADR</sequence>
<dbReference type="InterPro" id="IPR048351">
    <property type="entry name" value="SOK_DIX"/>
</dbReference>
<evidence type="ECO:0000256" key="9">
    <source>
        <dbReference type="SAM" id="MobiDB-lite"/>
    </source>
</evidence>
<dbReference type="GO" id="GO:0051301">
    <property type="term" value="P:cell division"/>
    <property type="evidence" value="ECO:0007669"/>
    <property type="project" value="UniProtKB-KW"/>
</dbReference>
<comment type="caution">
    <text evidence="11">The sequence shown here is derived from an EMBL/GenBank/DDBJ whole genome shotgun (WGS) entry which is preliminary data.</text>
</comment>
<evidence type="ECO:0000256" key="5">
    <source>
        <dbReference type="ARBA" id="ARBA00023136"/>
    </source>
</evidence>
<keyword evidence="2" id="KW-0217">Developmental protein</keyword>
<dbReference type="AlphaFoldDB" id="A0AAV3RLP8"/>
<evidence type="ECO:0000256" key="3">
    <source>
        <dbReference type="ARBA" id="ARBA00022475"/>
    </source>
</evidence>
<evidence type="ECO:0000313" key="11">
    <source>
        <dbReference type="EMBL" id="GAA0175727.1"/>
    </source>
</evidence>
<keyword evidence="3" id="KW-1003">Cell membrane</keyword>
<feature type="region of interest" description="Disordered" evidence="9">
    <location>
        <begin position="331"/>
        <end position="361"/>
    </location>
</feature>